<accession>A0ABU9AJZ4</accession>
<evidence type="ECO:0008006" key="3">
    <source>
        <dbReference type="Google" id="ProtNLM"/>
    </source>
</evidence>
<protein>
    <recommendedName>
        <fullName evidence="3">Winged helix DNA-binding protein</fullName>
    </recommendedName>
</protein>
<keyword evidence="2" id="KW-1185">Reference proteome</keyword>
<name>A0ABU9AJZ4_PSEA5</name>
<dbReference type="Proteomes" id="UP001367513">
    <property type="component" value="Unassembled WGS sequence"/>
</dbReference>
<comment type="caution">
    <text evidence="1">The sequence shown here is derived from an EMBL/GenBank/DDBJ whole genome shotgun (WGS) entry which is preliminary data.</text>
</comment>
<gene>
    <name evidence="1" type="ORF">WG925_23645</name>
</gene>
<organism evidence="1 2">
    <name type="scientific">Pseudonocardia alni subsp. carboxydivorans</name>
    <dbReference type="NCBI Taxonomy" id="415010"/>
    <lineage>
        <taxon>Bacteria</taxon>
        <taxon>Bacillati</taxon>
        <taxon>Actinomycetota</taxon>
        <taxon>Actinomycetes</taxon>
        <taxon>Pseudonocardiales</taxon>
        <taxon>Pseudonocardiaceae</taxon>
        <taxon>Pseudonocardia</taxon>
    </lineage>
</organism>
<reference evidence="1 2" key="1">
    <citation type="submission" date="2024-03" db="EMBL/GenBank/DDBJ databases">
        <title>Draft genome sequence of Pseudonocardia carboxydivorans JCM 14827.</title>
        <authorList>
            <person name="Duangmal K."/>
        </authorList>
    </citation>
    <scope>NUCLEOTIDE SEQUENCE [LARGE SCALE GENOMIC DNA]</scope>
    <source>
        <strain evidence="1 2">JCM 14827</strain>
    </source>
</reference>
<dbReference type="RefSeq" id="WP_251786541.1">
    <property type="nucleotide sequence ID" value="NZ_BAAAOD010000021.1"/>
</dbReference>
<proteinExistence type="predicted"/>
<dbReference type="EMBL" id="JBBPIX010000016">
    <property type="protein sequence ID" value="MEK6466744.1"/>
    <property type="molecule type" value="Genomic_DNA"/>
</dbReference>
<evidence type="ECO:0000313" key="2">
    <source>
        <dbReference type="Proteomes" id="UP001367513"/>
    </source>
</evidence>
<evidence type="ECO:0000313" key="1">
    <source>
        <dbReference type="EMBL" id="MEK6466744.1"/>
    </source>
</evidence>
<sequence length="95" mass="10194">MSAKSDSRLAEFLRRVEASGDDAAPAAVVFGTGEVSEVQESIALQFAATVRELGHVEPAGGPDGDLRRVRLTPAGRDWLAEYDRTAPTLHPRFSS</sequence>